<comment type="catalytic activity">
    <reaction evidence="7">
        <text>2 superoxide + 2 H(+) = H2O2 + O2</text>
        <dbReference type="Rhea" id="RHEA:20696"/>
        <dbReference type="ChEBI" id="CHEBI:15378"/>
        <dbReference type="ChEBI" id="CHEBI:15379"/>
        <dbReference type="ChEBI" id="CHEBI:16240"/>
        <dbReference type="ChEBI" id="CHEBI:18421"/>
        <dbReference type="EC" id="1.15.1.1"/>
    </reaction>
</comment>
<keyword evidence="4 7" id="KW-0560">Oxidoreductase</keyword>
<comment type="cofactor">
    <cofactor evidence="1">
        <name>Fe cation</name>
        <dbReference type="ChEBI" id="CHEBI:24875"/>
    </cofactor>
</comment>
<keyword evidence="5" id="KW-0408">Iron</keyword>
<evidence type="ECO:0000259" key="9">
    <source>
        <dbReference type="Pfam" id="PF00081"/>
    </source>
</evidence>
<organism evidence="11 12">
    <name type="scientific">Stentor coeruleus</name>
    <dbReference type="NCBI Taxonomy" id="5963"/>
    <lineage>
        <taxon>Eukaryota</taxon>
        <taxon>Sar</taxon>
        <taxon>Alveolata</taxon>
        <taxon>Ciliophora</taxon>
        <taxon>Postciliodesmatophora</taxon>
        <taxon>Heterotrichea</taxon>
        <taxon>Heterotrichida</taxon>
        <taxon>Stentoridae</taxon>
        <taxon>Stentor</taxon>
    </lineage>
</organism>
<feature type="binding site" evidence="6">
    <location>
        <position position="107"/>
    </location>
    <ligand>
        <name>Mn(2+)</name>
        <dbReference type="ChEBI" id="CHEBI:29035"/>
    </ligand>
</feature>
<name>A0A1R2AT42_9CILI</name>
<dbReference type="EC" id="1.15.1.1" evidence="7"/>
<evidence type="ECO:0000313" key="11">
    <source>
        <dbReference type="EMBL" id="OMJ67570.1"/>
    </source>
</evidence>
<evidence type="ECO:0000256" key="7">
    <source>
        <dbReference type="RuleBase" id="RU000414"/>
    </source>
</evidence>
<dbReference type="SUPFAM" id="SSF46609">
    <property type="entry name" value="Fe,Mn superoxide dismutase (SOD), N-terminal domain"/>
    <property type="match status" value="1"/>
</dbReference>
<reference evidence="11 12" key="1">
    <citation type="submission" date="2016-11" db="EMBL/GenBank/DDBJ databases">
        <title>The macronuclear genome of Stentor coeruleus: a giant cell with tiny introns.</title>
        <authorList>
            <person name="Slabodnick M."/>
            <person name="Ruby J.G."/>
            <person name="Reiff S.B."/>
            <person name="Swart E.C."/>
            <person name="Gosai S."/>
            <person name="Prabakaran S."/>
            <person name="Witkowska E."/>
            <person name="Larue G.E."/>
            <person name="Fisher S."/>
            <person name="Freeman R.M."/>
            <person name="Gunawardena J."/>
            <person name="Chu W."/>
            <person name="Stover N.A."/>
            <person name="Gregory B.D."/>
            <person name="Nowacki M."/>
            <person name="Derisi J."/>
            <person name="Roy S.W."/>
            <person name="Marshall W.F."/>
            <person name="Sood P."/>
        </authorList>
    </citation>
    <scope>NUCLEOTIDE SEQUENCE [LARGE SCALE GENOMIC DNA]</scope>
    <source>
        <strain evidence="11">WM001</strain>
    </source>
</reference>
<dbReference type="SUPFAM" id="SSF54719">
    <property type="entry name" value="Fe,Mn superoxide dismutase (SOD), C-terminal domain"/>
    <property type="match status" value="1"/>
</dbReference>
<dbReference type="PROSITE" id="PS00088">
    <property type="entry name" value="SOD_MN"/>
    <property type="match status" value="1"/>
</dbReference>
<feature type="signal peptide" evidence="8">
    <location>
        <begin position="1"/>
        <end position="16"/>
    </location>
</feature>
<evidence type="ECO:0000256" key="5">
    <source>
        <dbReference type="ARBA" id="ARBA00023004"/>
    </source>
</evidence>
<evidence type="ECO:0000256" key="1">
    <source>
        <dbReference type="ARBA" id="ARBA00001962"/>
    </source>
</evidence>
<dbReference type="AlphaFoldDB" id="A0A1R2AT42"/>
<dbReference type="GO" id="GO:0004784">
    <property type="term" value="F:superoxide dismutase activity"/>
    <property type="evidence" value="ECO:0007669"/>
    <property type="project" value="UniProtKB-EC"/>
</dbReference>
<proteinExistence type="inferred from homology"/>
<evidence type="ECO:0000259" key="10">
    <source>
        <dbReference type="Pfam" id="PF02777"/>
    </source>
</evidence>
<dbReference type="InterPro" id="IPR019832">
    <property type="entry name" value="Mn/Fe_SOD_C"/>
</dbReference>
<dbReference type="Gene3D" id="3.55.40.20">
    <property type="entry name" value="Iron/manganese superoxide dismutase, C-terminal domain"/>
    <property type="match status" value="1"/>
</dbReference>
<dbReference type="PRINTS" id="PR01703">
    <property type="entry name" value="MNSODISMTASE"/>
</dbReference>
<evidence type="ECO:0000256" key="4">
    <source>
        <dbReference type="ARBA" id="ARBA00023002"/>
    </source>
</evidence>
<feature type="chain" id="PRO_5010210868" description="Superoxide dismutase" evidence="8">
    <location>
        <begin position="17"/>
        <end position="238"/>
    </location>
</feature>
<dbReference type="Proteomes" id="UP000187209">
    <property type="component" value="Unassembled WGS sequence"/>
</dbReference>
<evidence type="ECO:0000256" key="2">
    <source>
        <dbReference type="ARBA" id="ARBA00008714"/>
    </source>
</evidence>
<evidence type="ECO:0000313" key="12">
    <source>
        <dbReference type="Proteomes" id="UP000187209"/>
    </source>
</evidence>
<sequence length="238" mass="28156">MKALIIFVFLTAYTEANCIKDDYLAKNEVTSFTVPKLPYTYDALNPLYWDQLLYFHHDFVHKELVDELNNMTSSIDTYREKTVVDLLQNYAVQDFTLWRYAGGHYSHSLFWLIMDSHKCNNPEPIGTLKLDIEAKWGTIGDFQKEFSRVAKGLYGSGWVWLCIDSEKKLVIKAKSDEYNPLAEGFFPFLGLDMWEHAYYFFYIWDRGAYVDAWWELVDWGLVEYLYEEYSRELIAIPI</sequence>
<comment type="similarity">
    <text evidence="2 7">Belongs to the iron/manganese superoxide dismutase family.</text>
</comment>
<dbReference type="InterPro" id="IPR036324">
    <property type="entry name" value="Mn/Fe_SOD_N_sf"/>
</dbReference>
<comment type="function">
    <text evidence="7">Destroys radicals which are normally produced within the cells and which are toxic to biological systems.</text>
</comment>
<feature type="binding site" evidence="6">
    <location>
        <position position="192"/>
    </location>
    <ligand>
        <name>Mn(2+)</name>
        <dbReference type="ChEBI" id="CHEBI:29035"/>
    </ligand>
</feature>
<dbReference type="PANTHER" id="PTHR43595">
    <property type="entry name" value="37S RIBOSOMAL PROTEIN S26, MITOCHONDRIAL"/>
    <property type="match status" value="1"/>
</dbReference>
<dbReference type="InterPro" id="IPR019833">
    <property type="entry name" value="Mn/Fe_SOD_BS"/>
</dbReference>
<feature type="domain" description="Manganese/iron superoxide dismutase N-terminal" evidence="9">
    <location>
        <begin position="32"/>
        <end position="114"/>
    </location>
</feature>
<dbReference type="InterPro" id="IPR019831">
    <property type="entry name" value="Mn/Fe_SOD_N"/>
</dbReference>
<protein>
    <recommendedName>
        <fullName evidence="7">Superoxide dismutase</fullName>
        <ecNumber evidence="7">1.15.1.1</ecNumber>
    </recommendedName>
</protein>
<dbReference type="InterPro" id="IPR036314">
    <property type="entry name" value="SOD_C_sf"/>
</dbReference>
<feature type="binding site" evidence="6">
    <location>
        <position position="196"/>
    </location>
    <ligand>
        <name>Mn(2+)</name>
        <dbReference type="ChEBI" id="CHEBI:29035"/>
    </ligand>
</feature>
<dbReference type="InterPro" id="IPR001189">
    <property type="entry name" value="Mn/Fe_SOD"/>
</dbReference>
<gene>
    <name evidence="11" type="ORF">SteCoe_35224</name>
</gene>
<dbReference type="GO" id="GO:0005737">
    <property type="term" value="C:cytoplasm"/>
    <property type="evidence" value="ECO:0007669"/>
    <property type="project" value="TreeGrafter"/>
</dbReference>
<dbReference type="PIRSF" id="PIRSF000349">
    <property type="entry name" value="SODismutase"/>
    <property type="match status" value="1"/>
</dbReference>
<keyword evidence="12" id="KW-1185">Reference proteome</keyword>
<evidence type="ECO:0000256" key="8">
    <source>
        <dbReference type="SAM" id="SignalP"/>
    </source>
</evidence>
<comment type="caution">
    <text evidence="11">The sequence shown here is derived from an EMBL/GenBank/DDBJ whole genome shotgun (WGS) entry which is preliminary data.</text>
</comment>
<evidence type="ECO:0000256" key="6">
    <source>
        <dbReference type="PIRSR" id="PIRSR000349-1"/>
    </source>
</evidence>
<keyword evidence="3 6" id="KW-0479">Metal-binding</keyword>
<dbReference type="EMBL" id="MPUH01001473">
    <property type="protein sequence ID" value="OMJ67570.1"/>
    <property type="molecule type" value="Genomic_DNA"/>
</dbReference>
<keyword evidence="8" id="KW-0732">Signal</keyword>
<dbReference type="Pfam" id="PF02777">
    <property type="entry name" value="Sod_Fe_C"/>
    <property type="match status" value="1"/>
</dbReference>
<dbReference type="Pfam" id="PF00081">
    <property type="entry name" value="Sod_Fe_N"/>
    <property type="match status" value="1"/>
</dbReference>
<dbReference type="Gene3D" id="1.10.287.990">
    <property type="entry name" value="Fe,Mn superoxide dismutase (SOD) domain"/>
    <property type="match status" value="1"/>
</dbReference>
<feature type="domain" description="Manganese/iron superoxide dismutase C-terminal" evidence="10">
    <location>
        <begin position="126"/>
        <end position="223"/>
    </location>
</feature>
<dbReference type="OrthoDB" id="239262at2759"/>
<evidence type="ECO:0000256" key="3">
    <source>
        <dbReference type="ARBA" id="ARBA00022723"/>
    </source>
</evidence>
<feature type="binding site" evidence="6">
    <location>
        <position position="56"/>
    </location>
    <ligand>
        <name>Mn(2+)</name>
        <dbReference type="ChEBI" id="CHEBI:29035"/>
    </ligand>
</feature>
<accession>A0A1R2AT42</accession>
<dbReference type="PANTHER" id="PTHR43595:SF2">
    <property type="entry name" value="SMALL RIBOSOMAL SUBUNIT PROTEIN MS42"/>
    <property type="match status" value="1"/>
</dbReference>
<dbReference type="GO" id="GO:0046872">
    <property type="term" value="F:metal ion binding"/>
    <property type="evidence" value="ECO:0007669"/>
    <property type="project" value="UniProtKB-KW"/>
</dbReference>